<evidence type="ECO:0008006" key="4">
    <source>
        <dbReference type="Google" id="ProtNLM"/>
    </source>
</evidence>
<organism evidence="2 3">
    <name type="scientific">Solanum stoloniferum</name>
    <dbReference type="NCBI Taxonomy" id="62892"/>
    <lineage>
        <taxon>Eukaryota</taxon>
        <taxon>Viridiplantae</taxon>
        <taxon>Streptophyta</taxon>
        <taxon>Embryophyta</taxon>
        <taxon>Tracheophyta</taxon>
        <taxon>Spermatophyta</taxon>
        <taxon>Magnoliopsida</taxon>
        <taxon>eudicotyledons</taxon>
        <taxon>Gunneridae</taxon>
        <taxon>Pentapetalae</taxon>
        <taxon>asterids</taxon>
        <taxon>lamiids</taxon>
        <taxon>Solanales</taxon>
        <taxon>Solanaceae</taxon>
        <taxon>Solanoideae</taxon>
        <taxon>Solaneae</taxon>
        <taxon>Solanum</taxon>
    </lineage>
</organism>
<feature type="non-terminal residue" evidence="2">
    <location>
        <position position="1"/>
    </location>
</feature>
<dbReference type="PANTHER" id="PTHR31469">
    <property type="entry name" value="OS07G0633600 PROTEIN"/>
    <property type="match status" value="1"/>
</dbReference>
<dbReference type="PANTHER" id="PTHR31469:SF8">
    <property type="entry name" value="OS07G0641000 PROTEIN"/>
    <property type="match status" value="1"/>
</dbReference>
<reference evidence="2 3" key="1">
    <citation type="submission" date="2024-05" db="EMBL/GenBank/DDBJ databases">
        <title>De novo assembly of an allotetraploid wild potato.</title>
        <authorList>
            <person name="Hosaka A.J."/>
        </authorList>
    </citation>
    <scope>NUCLEOTIDE SEQUENCE [LARGE SCALE GENOMIC DNA]</scope>
    <source>
        <tissue evidence="2">Young leaves</tissue>
    </source>
</reference>
<dbReference type="FunFam" id="3.40.50.11350:FF:000006">
    <property type="entry name" value="Calcium ion binding"/>
    <property type="match status" value="1"/>
</dbReference>
<dbReference type="Gene3D" id="3.40.50.11350">
    <property type="match status" value="1"/>
</dbReference>
<dbReference type="AlphaFoldDB" id="A0ABD2TQ57"/>
<evidence type="ECO:0000313" key="2">
    <source>
        <dbReference type="EMBL" id="KAL3357753.1"/>
    </source>
</evidence>
<comment type="caution">
    <text evidence="2">The sequence shown here is derived from an EMBL/GenBank/DDBJ whole genome shotgun (WGS) entry which is preliminary data.</text>
</comment>
<evidence type="ECO:0000313" key="3">
    <source>
        <dbReference type="Proteomes" id="UP001627284"/>
    </source>
</evidence>
<dbReference type="Proteomes" id="UP001627284">
    <property type="component" value="Unassembled WGS sequence"/>
</dbReference>
<proteinExistence type="predicted"/>
<protein>
    <recommendedName>
        <fullName evidence="4">O-fucosyltransferase family protein</fullName>
    </recommendedName>
</protein>
<gene>
    <name evidence="2" type="ORF">AABB24_018119</name>
</gene>
<keyword evidence="1" id="KW-1133">Transmembrane helix</keyword>
<keyword evidence="3" id="KW-1185">Reference proteome</keyword>
<name>A0ABD2TQ57_9SOLN</name>
<feature type="transmembrane region" description="Helical" evidence="1">
    <location>
        <begin position="32"/>
        <end position="51"/>
    </location>
</feature>
<sequence>SSLLLCNSRIRKKKMAIQKTHKGKTKPRSPTLILTVSIVAITLLYIASTLFSPNGFSFATSITSTNAVFSKNRRQHNGPHKYIYWGNRIDCPGKHCDTCAGLGHQESSLRCALEEAMFLQRTFVMPSRMCINPIHNNKGILHSSSNSISEETEERWADSSCAMASLYDLDLISDTVPVILDNSEMWHHVLATSMKLGSRGVAHVEGVSRTDLKEKSSYSNILLINRTASPLSWFAECKDRKNHSSILLPYSFLPSMAAEKLRYAAEEIKKLLGDYDAMHVRRGDVLKTRKDRFGVERSLHPHLDRDTHAEFILCRIAKWVPPGRTLFIASNERTPGYFSPLAVRYKLAYSSNYSSILDPLIENNYELFMVERLILMGAKTFIKTMKEDDNDRSLSDDPKKNTKKWEIPVYTRDSEEC</sequence>
<keyword evidence="1" id="KW-0472">Membrane</keyword>
<dbReference type="EMBL" id="JBJKTR010000010">
    <property type="protein sequence ID" value="KAL3357753.1"/>
    <property type="molecule type" value="Genomic_DNA"/>
</dbReference>
<accession>A0ABD2TQ57</accession>
<evidence type="ECO:0000256" key="1">
    <source>
        <dbReference type="SAM" id="Phobius"/>
    </source>
</evidence>
<keyword evidence="1" id="KW-0812">Transmembrane</keyword>